<reference evidence="4" key="1">
    <citation type="journal article" date="2019" name="Microbiol. Resour. Announc.">
        <title>Complete Genome Sequence of Halomonas olivaria, a Moderately Halophilic Bacterium Isolated from Olive Processing Effluents, Obtained by Nanopore Sequencing.</title>
        <authorList>
            <person name="Nagata S."/>
            <person name="Ii K.M."/>
            <person name="Tsukimi T."/>
            <person name="Miura M.C."/>
            <person name="Galipon J."/>
            <person name="Arakawa K."/>
        </authorList>
    </citation>
    <scope>NUCLEOTIDE SEQUENCE [LARGE SCALE GENOMIC DNA]</scope>
    <source>
        <strain evidence="4">TYRC17</strain>
    </source>
</reference>
<dbReference type="EMBL" id="AP019416">
    <property type="protein sequence ID" value="BBI47917.1"/>
    <property type="molecule type" value="Genomic_DNA"/>
</dbReference>
<protein>
    <recommendedName>
        <fullName evidence="2">YCII-related domain-containing protein</fullName>
    </recommendedName>
</protein>
<sequence>MKYVALVYYQEQIINAMSEQAWHDLNQECIAGVERLSASGHYLGGQPLQPTETATTVRVRDGETLISDGPFAETKEQLAGFYLLEAHDLNEALQLASRIPPARLGSIEVRPVRELPLKQNPKRIWRTAMSKLTHPYVDGFVAAVPTANKAEFIEHARAAAVVFKEHGALRVVECWGDDVPEGEVTSFTMAVKRKDDESIIFSWIEWPSRAVRDEGMPKVMEDPRLQMDVNPMPFDGKRLIFGGFESIIDE</sequence>
<dbReference type="SUPFAM" id="SSF54909">
    <property type="entry name" value="Dimeric alpha+beta barrel"/>
    <property type="match status" value="2"/>
</dbReference>
<comment type="similarity">
    <text evidence="1">Belongs to the YciI family.</text>
</comment>
<dbReference type="Gene3D" id="3.30.70.1060">
    <property type="entry name" value="Dimeric alpha+beta barrel"/>
    <property type="match status" value="1"/>
</dbReference>
<gene>
    <name evidence="3" type="ORF">HORIV_03380</name>
</gene>
<evidence type="ECO:0000313" key="4">
    <source>
        <dbReference type="Proteomes" id="UP000289555"/>
    </source>
</evidence>
<proteinExistence type="inferred from homology"/>
<dbReference type="PANTHER" id="PTHR35174">
    <property type="entry name" value="BLL7171 PROTEIN-RELATED"/>
    <property type="match status" value="1"/>
</dbReference>
<evidence type="ECO:0000313" key="3">
    <source>
        <dbReference type="EMBL" id="BBI47917.1"/>
    </source>
</evidence>
<dbReference type="Pfam" id="PF03795">
    <property type="entry name" value="YCII"/>
    <property type="match status" value="1"/>
</dbReference>
<dbReference type="Pfam" id="PF07237">
    <property type="entry name" value="DUF1428"/>
    <property type="match status" value="1"/>
</dbReference>
<dbReference type="PANTHER" id="PTHR35174:SF3">
    <property type="entry name" value="BLL7171 PROTEIN"/>
    <property type="match status" value="1"/>
</dbReference>
<accession>A0ABM7GBZ5</accession>
<dbReference type="InterPro" id="IPR009874">
    <property type="entry name" value="DUF1428"/>
</dbReference>
<dbReference type="Gene3D" id="3.30.70.100">
    <property type="match status" value="1"/>
</dbReference>
<dbReference type="InterPro" id="IPR005545">
    <property type="entry name" value="YCII"/>
</dbReference>
<dbReference type="InterPro" id="IPR011008">
    <property type="entry name" value="Dimeric_a/b-barrel"/>
</dbReference>
<organism evidence="3 4">
    <name type="scientific">Vreelandella olivaria</name>
    <dbReference type="NCBI Taxonomy" id="390919"/>
    <lineage>
        <taxon>Bacteria</taxon>
        <taxon>Pseudomonadati</taxon>
        <taxon>Pseudomonadota</taxon>
        <taxon>Gammaproteobacteria</taxon>
        <taxon>Oceanospirillales</taxon>
        <taxon>Halomonadaceae</taxon>
        <taxon>Vreelandella</taxon>
    </lineage>
</organism>
<feature type="domain" description="YCII-related" evidence="2">
    <location>
        <begin position="1"/>
        <end position="114"/>
    </location>
</feature>
<dbReference type="Proteomes" id="UP000289555">
    <property type="component" value="Chromosome"/>
</dbReference>
<name>A0ABM7GBZ5_9GAMM</name>
<keyword evidence="4" id="KW-1185">Reference proteome</keyword>
<evidence type="ECO:0000259" key="2">
    <source>
        <dbReference type="Pfam" id="PF03795"/>
    </source>
</evidence>
<evidence type="ECO:0000256" key="1">
    <source>
        <dbReference type="ARBA" id="ARBA00007689"/>
    </source>
</evidence>